<dbReference type="GO" id="GO:0003964">
    <property type="term" value="F:RNA-directed DNA polymerase activity"/>
    <property type="evidence" value="ECO:0007669"/>
    <property type="project" value="UniProtKB-KW"/>
</dbReference>
<sequence length="112" mass="12804">MTYACPVFAHAVPNITKKLQKIQNKFCRQAVDVHWCVKNTVFHEDLELPKINKYMKGASKRFFDKPPPLIASAATYEPPPAHHFLRRPRNILSDPPNALSTLKQKVIALRSI</sequence>
<evidence type="ECO:0000313" key="1">
    <source>
        <dbReference type="EMBL" id="GBP72707.1"/>
    </source>
</evidence>
<accession>A0A4C1YE37</accession>
<dbReference type="EMBL" id="BGZK01001154">
    <property type="protein sequence ID" value="GBP72707.1"/>
    <property type="molecule type" value="Genomic_DNA"/>
</dbReference>
<dbReference type="AlphaFoldDB" id="A0A4C1YE37"/>
<dbReference type="Proteomes" id="UP000299102">
    <property type="component" value="Unassembled WGS sequence"/>
</dbReference>
<reference evidence="1 2" key="1">
    <citation type="journal article" date="2019" name="Commun. Biol.">
        <title>The bagworm genome reveals a unique fibroin gene that provides high tensile strength.</title>
        <authorList>
            <person name="Kono N."/>
            <person name="Nakamura H."/>
            <person name="Ohtoshi R."/>
            <person name="Tomita M."/>
            <person name="Numata K."/>
            <person name="Arakawa K."/>
        </authorList>
    </citation>
    <scope>NUCLEOTIDE SEQUENCE [LARGE SCALE GENOMIC DNA]</scope>
</reference>
<keyword evidence="1" id="KW-0548">Nucleotidyltransferase</keyword>
<dbReference type="OrthoDB" id="10050074at2759"/>
<keyword evidence="2" id="KW-1185">Reference proteome</keyword>
<protein>
    <submittedName>
        <fullName evidence="1">Probable RNA-directed DNA polymerase from transposon X-element</fullName>
    </submittedName>
</protein>
<keyword evidence="1" id="KW-0695">RNA-directed DNA polymerase</keyword>
<name>A0A4C1YE37_EUMVA</name>
<comment type="caution">
    <text evidence="1">The sequence shown here is derived from an EMBL/GenBank/DDBJ whole genome shotgun (WGS) entry which is preliminary data.</text>
</comment>
<organism evidence="1 2">
    <name type="scientific">Eumeta variegata</name>
    <name type="common">Bagworm moth</name>
    <name type="synonym">Eumeta japonica</name>
    <dbReference type="NCBI Taxonomy" id="151549"/>
    <lineage>
        <taxon>Eukaryota</taxon>
        <taxon>Metazoa</taxon>
        <taxon>Ecdysozoa</taxon>
        <taxon>Arthropoda</taxon>
        <taxon>Hexapoda</taxon>
        <taxon>Insecta</taxon>
        <taxon>Pterygota</taxon>
        <taxon>Neoptera</taxon>
        <taxon>Endopterygota</taxon>
        <taxon>Lepidoptera</taxon>
        <taxon>Glossata</taxon>
        <taxon>Ditrysia</taxon>
        <taxon>Tineoidea</taxon>
        <taxon>Psychidae</taxon>
        <taxon>Oiketicinae</taxon>
        <taxon>Eumeta</taxon>
    </lineage>
</organism>
<evidence type="ECO:0000313" key="2">
    <source>
        <dbReference type="Proteomes" id="UP000299102"/>
    </source>
</evidence>
<gene>
    <name evidence="1" type="ORF">EVAR_43443_1</name>
</gene>
<keyword evidence="1" id="KW-0808">Transferase</keyword>
<proteinExistence type="predicted"/>